<name>W9SV76_9ROSA</name>
<accession>W9SV76</accession>
<keyword evidence="2" id="KW-1185">Reference proteome</keyword>
<proteinExistence type="predicted"/>
<dbReference type="Proteomes" id="UP000030645">
    <property type="component" value="Unassembled WGS sequence"/>
</dbReference>
<evidence type="ECO:0000313" key="2">
    <source>
        <dbReference type="Proteomes" id="UP000030645"/>
    </source>
</evidence>
<reference evidence="2" key="1">
    <citation type="submission" date="2013-01" db="EMBL/GenBank/DDBJ databases">
        <title>Draft Genome Sequence of a Mulberry Tree, Morus notabilis C.K. Schneid.</title>
        <authorList>
            <person name="He N."/>
            <person name="Zhao S."/>
        </authorList>
    </citation>
    <scope>NUCLEOTIDE SEQUENCE</scope>
</reference>
<protein>
    <submittedName>
        <fullName evidence="1">Uncharacterized protein</fullName>
    </submittedName>
</protein>
<organism evidence="1 2">
    <name type="scientific">Morus notabilis</name>
    <dbReference type="NCBI Taxonomy" id="981085"/>
    <lineage>
        <taxon>Eukaryota</taxon>
        <taxon>Viridiplantae</taxon>
        <taxon>Streptophyta</taxon>
        <taxon>Embryophyta</taxon>
        <taxon>Tracheophyta</taxon>
        <taxon>Spermatophyta</taxon>
        <taxon>Magnoliopsida</taxon>
        <taxon>eudicotyledons</taxon>
        <taxon>Gunneridae</taxon>
        <taxon>Pentapetalae</taxon>
        <taxon>rosids</taxon>
        <taxon>fabids</taxon>
        <taxon>Rosales</taxon>
        <taxon>Moraceae</taxon>
        <taxon>Moreae</taxon>
        <taxon>Morus</taxon>
    </lineage>
</organism>
<gene>
    <name evidence="1" type="ORF">L484_021641</name>
</gene>
<dbReference type="AlphaFoldDB" id="W9SV76"/>
<evidence type="ECO:0000313" key="1">
    <source>
        <dbReference type="EMBL" id="EXC29333.1"/>
    </source>
</evidence>
<sequence>MKPLRERDLQRSPIAISGDLPSRVRSEAHGSLTGFFPDAGSFESRGRPSSPATIHEHFRSSFFSSRRRSRYRRRSVANPLPIFFSGSLSSLVADLLRI</sequence>
<dbReference type="EMBL" id="KE346191">
    <property type="protein sequence ID" value="EXC29333.1"/>
    <property type="molecule type" value="Genomic_DNA"/>
</dbReference>